<evidence type="ECO:0000313" key="5">
    <source>
        <dbReference type="Proteomes" id="UP001549691"/>
    </source>
</evidence>
<evidence type="ECO:0000259" key="2">
    <source>
        <dbReference type="Pfam" id="PF07589"/>
    </source>
</evidence>
<feature type="signal peptide" evidence="1">
    <location>
        <begin position="1"/>
        <end position="28"/>
    </location>
</feature>
<dbReference type="Proteomes" id="UP001549691">
    <property type="component" value="Unassembled WGS sequence"/>
</dbReference>
<dbReference type="Pfam" id="PF07589">
    <property type="entry name" value="PEP-CTERM"/>
    <property type="match status" value="1"/>
</dbReference>
<dbReference type="EMBL" id="JBEWZI010000012">
    <property type="protein sequence ID" value="MET7015048.1"/>
    <property type="molecule type" value="Genomic_DNA"/>
</dbReference>
<gene>
    <name evidence="4" type="ORF">ABXR19_12670</name>
</gene>
<dbReference type="PANTHER" id="PTHR46928:SF1">
    <property type="entry name" value="MESENCHYME-SPECIFIC CELL SURFACE GLYCOPROTEIN"/>
    <property type="match status" value="1"/>
</dbReference>
<feature type="domain" description="Choice-of-anchor I" evidence="3">
    <location>
        <begin position="49"/>
        <end position="177"/>
    </location>
</feature>
<reference evidence="4 5" key="1">
    <citation type="submission" date="2024-07" db="EMBL/GenBank/DDBJ databases">
        <title>Uliginosibacterium flavum JJ3220;KACC:17644.</title>
        <authorList>
            <person name="Kim M.K."/>
        </authorList>
    </citation>
    <scope>NUCLEOTIDE SEQUENCE [LARGE SCALE GENOMIC DNA]</scope>
    <source>
        <strain evidence="4 5">KACC:17644</strain>
    </source>
</reference>
<dbReference type="Gene3D" id="2.130.10.10">
    <property type="entry name" value="YVTN repeat-like/Quinoprotein amine dehydrogenase"/>
    <property type="match status" value="1"/>
</dbReference>
<sequence>MPAPTLPFKPRHLVTLLACALSPLAASAATPFTGLSQAWTFSHTGGQFSEIASFDAQTNTLWVAGIVGVDVLNARTGSLIQHIDTTAWGSINSVAINNGIAAFAIESSVRTDPGVVKLFDTSTLALASGTNSFTVGALPDMLTFTPNGSKLLVANEASPTSYTGFDPAGSVSIIDMNSRTLVATAGFSGVPITGSVRTTPMDFEPEYIAVNATGTKAYVTLQEANAMGVLDLNSNTFTSVVGLGTKSFNTTANAIDTNDKKDVGSLKTVNVSGLYQPDSIAAYQANGQTYLVMANEGDTREDDGDKARASTLGATGDLARLNISTTDSTAGNLVTFGGRSFSIRDAAGNIVFDSGNKLDAEAIARGIYDDGRSDDKGVEPEGVTLKVIDGRTYAFIGLERTTKGAVAVYDITDPANSVFIDMIVTNGDVAPEGLTSFTMDGKHYLAIANEVSNTTTLYALAPVPEASSWMMLLGGLGLLGFMRRRAA</sequence>
<evidence type="ECO:0000259" key="3">
    <source>
        <dbReference type="Pfam" id="PF22494"/>
    </source>
</evidence>
<proteinExistence type="predicted"/>
<dbReference type="InterPro" id="IPR055188">
    <property type="entry name" value="Choice_anch_I"/>
</dbReference>
<dbReference type="PANTHER" id="PTHR46928">
    <property type="entry name" value="MESENCHYME-SPECIFIC CELL SURFACE GLYCOPROTEIN"/>
    <property type="match status" value="1"/>
</dbReference>
<feature type="domain" description="Choice-of-anchor I" evidence="3">
    <location>
        <begin position="182"/>
        <end position="304"/>
    </location>
</feature>
<dbReference type="InterPro" id="IPR015943">
    <property type="entry name" value="WD40/YVTN_repeat-like_dom_sf"/>
</dbReference>
<feature type="domain" description="Choice-of-anchor I" evidence="3">
    <location>
        <begin position="327"/>
        <end position="459"/>
    </location>
</feature>
<dbReference type="InterPro" id="IPR011045">
    <property type="entry name" value="N2O_reductase_N"/>
</dbReference>
<keyword evidence="5" id="KW-1185">Reference proteome</keyword>
<feature type="chain" id="PRO_5046514586" evidence="1">
    <location>
        <begin position="29"/>
        <end position="487"/>
    </location>
</feature>
<name>A0ABV2TNE5_9RHOO</name>
<dbReference type="InterPro" id="IPR013424">
    <property type="entry name" value="Ice-binding_C"/>
</dbReference>
<accession>A0ABV2TNE5</accession>
<comment type="caution">
    <text evidence="4">The sequence shown here is derived from an EMBL/GenBank/DDBJ whole genome shotgun (WGS) entry which is preliminary data.</text>
</comment>
<keyword evidence="1" id="KW-0732">Signal</keyword>
<evidence type="ECO:0000256" key="1">
    <source>
        <dbReference type="SAM" id="SignalP"/>
    </source>
</evidence>
<evidence type="ECO:0000313" key="4">
    <source>
        <dbReference type="EMBL" id="MET7015048.1"/>
    </source>
</evidence>
<feature type="domain" description="Ice-binding protein C-terminal" evidence="2">
    <location>
        <begin position="462"/>
        <end position="485"/>
    </location>
</feature>
<dbReference type="NCBIfam" id="NF038117">
    <property type="entry name" value="choice_anch_I"/>
    <property type="match status" value="1"/>
</dbReference>
<dbReference type="Pfam" id="PF22494">
    <property type="entry name" value="choice_anch_I"/>
    <property type="match status" value="3"/>
</dbReference>
<organism evidence="4 5">
    <name type="scientific">Uliginosibacterium flavum</name>
    <dbReference type="NCBI Taxonomy" id="1396831"/>
    <lineage>
        <taxon>Bacteria</taxon>
        <taxon>Pseudomonadati</taxon>
        <taxon>Pseudomonadota</taxon>
        <taxon>Betaproteobacteria</taxon>
        <taxon>Rhodocyclales</taxon>
        <taxon>Zoogloeaceae</taxon>
        <taxon>Uliginosibacterium</taxon>
    </lineage>
</organism>
<protein>
    <submittedName>
        <fullName evidence="4">Choice-of-anchor I family protein</fullName>
    </submittedName>
</protein>
<dbReference type="SUPFAM" id="SSF50974">
    <property type="entry name" value="Nitrous oxide reductase, N-terminal domain"/>
    <property type="match status" value="1"/>
</dbReference>
<dbReference type="InterPro" id="IPR052956">
    <property type="entry name" value="Mesenchyme-surface_protein"/>
</dbReference>
<dbReference type="RefSeq" id="WP_354601511.1">
    <property type="nucleotide sequence ID" value="NZ_JBEWZI010000012.1"/>
</dbReference>